<dbReference type="Proteomes" id="UP000006512">
    <property type="component" value="Unassembled WGS sequence"/>
</dbReference>
<dbReference type="RefSeq" id="WP_006271816.1">
    <property type="nucleotide sequence ID" value="NZ_GL883077.1"/>
</dbReference>
<dbReference type="SUPFAM" id="SSF54001">
    <property type="entry name" value="Cysteine proteinases"/>
    <property type="match status" value="1"/>
</dbReference>
<dbReference type="SMART" id="SM00645">
    <property type="entry name" value="Pept_C1"/>
    <property type="match status" value="1"/>
</dbReference>
<keyword evidence="3" id="KW-0645">Protease</keyword>
<dbReference type="Gene3D" id="3.90.70.10">
    <property type="entry name" value="Cysteine proteinases"/>
    <property type="match status" value="1"/>
</dbReference>
<dbReference type="InterPro" id="IPR025660">
    <property type="entry name" value="Pept_his_AS"/>
</dbReference>
<feature type="signal peptide" evidence="1">
    <location>
        <begin position="1"/>
        <end position="19"/>
    </location>
</feature>
<organism evidence="3 4">
    <name type="scientific">Asticcacaulis biprosthecium C19</name>
    <dbReference type="NCBI Taxonomy" id="715226"/>
    <lineage>
        <taxon>Bacteria</taxon>
        <taxon>Pseudomonadati</taxon>
        <taxon>Pseudomonadota</taxon>
        <taxon>Alphaproteobacteria</taxon>
        <taxon>Caulobacterales</taxon>
        <taxon>Caulobacteraceae</taxon>
        <taxon>Asticcacaulis</taxon>
    </lineage>
</organism>
<evidence type="ECO:0000259" key="2">
    <source>
        <dbReference type="SMART" id="SM00645"/>
    </source>
</evidence>
<protein>
    <submittedName>
        <fullName evidence="3">Papain family cysteine protease family protein</fullName>
    </submittedName>
</protein>
<dbReference type="EMBL" id="GL883077">
    <property type="protein sequence ID" value="EGF92636.1"/>
    <property type="molecule type" value="Genomic_DNA"/>
</dbReference>
<dbReference type="InterPro" id="IPR038765">
    <property type="entry name" value="Papain-like_cys_pep_sf"/>
</dbReference>
<proteinExistence type="predicted"/>
<dbReference type="STRING" id="715226.ABI_10730"/>
<evidence type="ECO:0000313" key="4">
    <source>
        <dbReference type="Proteomes" id="UP000006512"/>
    </source>
</evidence>
<gene>
    <name evidence="3" type="ORF">ABI_10730</name>
</gene>
<dbReference type="Pfam" id="PF00112">
    <property type="entry name" value="Peptidase_C1"/>
    <property type="match status" value="1"/>
</dbReference>
<dbReference type="PROSITE" id="PS00639">
    <property type="entry name" value="THIOL_PROTEASE_HIS"/>
    <property type="match status" value="1"/>
</dbReference>
<dbReference type="eggNOG" id="COG4870">
    <property type="taxonomic scope" value="Bacteria"/>
</dbReference>
<evidence type="ECO:0000256" key="1">
    <source>
        <dbReference type="SAM" id="SignalP"/>
    </source>
</evidence>
<keyword evidence="4" id="KW-1185">Reference proteome</keyword>
<keyword evidence="1" id="KW-0732">Signal</keyword>
<dbReference type="InterPro" id="IPR000668">
    <property type="entry name" value="Peptidase_C1A_C"/>
</dbReference>
<reference evidence="4" key="1">
    <citation type="submission" date="2011-03" db="EMBL/GenBank/DDBJ databases">
        <title>Draft genome sequence of Brevundimonas diminuta.</title>
        <authorList>
            <person name="Brown P.J.B."/>
            <person name="Buechlein A."/>
            <person name="Hemmerich C."/>
            <person name="Brun Y.V."/>
        </authorList>
    </citation>
    <scope>NUCLEOTIDE SEQUENCE [LARGE SCALE GENOMIC DNA]</scope>
    <source>
        <strain evidence="4">C19</strain>
    </source>
</reference>
<dbReference type="GO" id="GO:0008234">
    <property type="term" value="F:cysteine-type peptidase activity"/>
    <property type="evidence" value="ECO:0007669"/>
    <property type="project" value="InterPro"/>
</dbReference>
<dbReference type="CDD" id="cd02619">
    <property type="entry name" value="Peptidase_C1"/>
    <property type="match status" value="1"/>
</dbReference>
<dbReference type="AlphaFoldDB" id="F4QH99"/>
<dbReference type="HOGENOM" id="CLU_385737_0_0_5"/>
<accession>F4QH99</accession>
<name>F4QH99_9CAUL</name>
<sequence>MRRGISLLVLAMVAAPAIAQEEPGTGYIALSPEDYAKQPASVRARSAVLLTKVDLSPYFPVPGDQSFQGSCTGWAVSYATRSYYLATELGYKPSSPKQIASPAFVFNASTSKPDPKGVFCGGATLVDALGVVVDKGAVSLAEFPYSPTTCMPAPGPDHLAVAGAWKVPGYEAIPVANIRNPDAYKEMLERGKPVVIGVRFNASEWKAFSGPGVMTLGPNSTGEAAKGGHAMVVVGYDDAKVAANGERGAFRLMNSWGQGWGDRGYAWVSYAALTALVQEAFVFKGALPPMIPRDGVYAPAKAMNVTVPVSTIPVQTVPAQPLQTAPVKPPVAVAPPPPPPPPPPTPKDLTPELTAMAREFKTGEIKVTRGTAGWRLTGYGCVDEVQYLRARTGQYGDRVSVVMEETPWPACEIRGILKDAVNRGGVAAQVVNLAPDAPPVARGVQITEEDAPVTTTAILRNGDRFAIEAEVQDQAPYVQIFYLQADQSAKEIWRGEVKPDGSGRRRLSIGGANSKIKLTASRPYGTEAVLILAGRAAMTPKTMPKNTSEAGFMDRLRSDLGAAVRSDPGIRAQIVQIEVRDTPTTAWLITEEELKAFGSGEPEWNLPFYATGDSWGPKVVLPGNYDSRTGRLTLANITFKPASGARIRPETLRIQYRTAVGWRDLTDRVLAQGKVTATGLNANPLAIPAGNHRIRITIMDDKGRVGMNELRIKTGV</sequence>
<feature type="domain" description="Peptidase C1A papain C-terminal" evidence="2">
    <location>
        <begin position="49"/>
        <end position="276"/>
    </location>
</feature>
<evidence type="ECO:0000313" key="3">
    <source>
        <dbReference type="EMBL" id="EGF92636.1"/>
    </source>
</evidence>
<keyword evidence="3" id="KW-0378">Hydrolase</keyword>
<dbReference type="GO" id="GO:0006508">
    <property type="term" value="P:proteolysis"/>
    <property type="evidence" value="ECO:0007669"/>
    <property type="project" value="UniProtKB-KW"/>
</dbReference>
<feature type="chain" id="PRO_5003314098" evidence="1">
    <location>
        <begin position="20"/>
        <end position="716"/>
    </location>
</feature>
<dbReference type="OrthoDB" id="5318987at2"/>